<feature type="non-terminal residue" evidence="1">
    <location>
        <position position="1"/>
    </location>
</feature>
<dbReference type="EMBL" id="BART01023115">
    <property type="protein sequence ID" value="GAH04131.1"/>
    <property type="molecule type" value="Genomic_DNA"/>
</dbReference>
<accession>X1C7T9</accession>
<gene>
    <name evidence="1" type="ORF">S01H4_42142</name>
</gene>
<name>X1C7T9_9ZZZZ</name>
<proteinExistence type="predicted"/>
<protein>
    <submittedName>
        <fullName evidence="1">Uncharacterized protein</fullName>
    </submittedName>
</protein>
<organism evidence="1">
    <name type="scientific">marine sediment metagenome</name>
    <dbReference type="NCBI Taxonomy" id="412755"/>
    <lineage>
        <taxon>unclassified sequences</taxon>
        <taxon>metagenomes</taxon>
        <taxon>ecological metagenomes</taxon>
    </lineage>
</organism>
<evidence type="ECO:0000313" key="1">
    <source>
        <dbReference type="EMBL" id="GAH04131.1"/>
    </source>
</evidence>
<sequence length="82" mass="9498">SIQGGAMGIRGGQVLDFLLFIPFPVPAQVFGEYWHKGEMNSEERMKIAIIEQVYQHEAYLWWGKDLETDEEALQTVKEDLRL</sequence>
<dbReference type="AlphaFoldDB" id="X1C7T9"/>
<reference evidence="1" key="1">
    <citation type="journal article" date="2014" name="Front. Microbiol.">
        <title>High frequency of phylogenetically diverse reductive dehalogenase-homologous genes in deep subseafloor sedimentary metagenomes.</title>
        <authorList>
            <person name="Kawai M."/>
            <person name="Futagami T."/>
            <person name="Toyoda A."/>
            <person name="Takaki Y."/>
            <person name="Nishi S."/>
            <person name="Hori S."/>
            <person name="Arai W."/>
            <person name="Tsubouchi T."/>
            <person name="Morono Y."/>
            <person name="Uchiyama I."/>
            <person name="Ito T."/>
            <person name="Fujiyama A."/>
            <person name="Inagaki F."/>
            <person name="Takami H."/>
        </authorList>
    </citation>
    <scope>NUCLEOTIDE SEQUENCE</scope>
    <source>
        <strain evidence="1">Expedition CK06-06</strain>
    </source>
</reference>
<comment type="caution">
    <text evidence="1">The sequence shown here is derived from an EMBL/GenBank/DDBJ whole genome shotgun (WGS) entry which is preliminary data.</text>
</comment>